<dbReference type="EMBL" id="BARV01004268">
    <property type="protein sequence ID" value="GAI16902.1"/>
    <property type="molecule type" value="Genomic_DNA"/>
</dbReference>
<organism evidence="1">
    <name type="scientific">marine sediment metagenome</name>
    <dbReference type="NCBI Taxonomy" id="412755"/>
    <lineage>
        <taxon>unclassified sequences</taxon>
        <taxon>metagenomes</taxon>
        <taxon>ecological metagenomes</taxon>
    </lineage>
</organism>
<proteinExistence type="predicted"/>
<sequence>MGDDDHNHLSLFPDIAGPESLLHFLETSEFVTGYPVVEGDPFQVKLANAADVIKLEYEEYDAGDMTADLPNGKASEQLLILLYGTNSAAVAAAGFVSIDKCLNPKEFSNFPYESVMPTSRSFRIHSILCLDVSDNDYPGSVDKIHNTKFCRLTKNREVLYNPDMDGFYVKGTGAAAGSINTVINGGINQLPYVGNDKAGGFFLLPDDLVCGPGDELNIEVSLDGDFGTLAAETLRVCLVGTMMKVAA</sequence>
<reference evidence="1" key="1">
    <citation type="journal article" date="2014" name="Front. Microbiol.">
        <title>High frequency of phylogenetically diverse reductive dehalogenase-homologous genes in deep subseafloor sedimentary metagenomes.</title>
        <authorList>
            <person name="Kawai M."/>
            <person name="Futagami T."/>
            <person name="Toyoda A."/>
            <person name="Takaki Y."/>
            <person name="Nishi S."/>
            <person name="Hori S."/>
            <person name="Arai W."/>
            <person name="Tsubouchi T."/>
            <person name="Morono Y."/>
            <person name="Uchiyama I."/>
            <person name="Ito T."/>
            <person name="Fujiyama A."/>
            <person name="Inagaki F."/>
            <person name="Takami H."/>
        </authorList>
    </citation>
    <scope>NUCLEOTIDE SEQUENCE</scope>
    <source>
        <strain evidence="1">Expedition CK06-06</strain>
    </source>
</reference>
<gene>
    <name evidence="1" type="ORF">S06H3_09599</name>
</gene>
<protein>
    <submittedName>
        <fullName evidence="1">Uncharacterized protein</fullName>
    </submittedName>
</protein>
<evidence type="ECO:0000313" key="1">
    <source>
        <dbReference type="EMBL" id="GAI16902.1"/>
    </source>
</evidence>
<name>X1LC72_9ZZZZ</name>
<dbReference type="AlphaFoldDB" id="X1LC72"/>
<accession>X1LC72</accession>
<comment type="caution">
    <text evidence="1">The sequence shown here is derived from an EMBL/GenBank/DDBJ whole genome shotgun (WGS) entry which is preliminary data.</text>
</comment>